<reference evidence="16" key="1">
    <citation type="submission" date="2020-05" db="EMBL/GenBank/DDBJ databases">
        <title>Phylogenomic resolution of chytrid fungi.</title>
        <authorList>
            <person name="Stajich J.E."/>
            <person name="Amses K."/>
            <person name="Simmons R."/>
            <person name="Seto K."/>
            <person name="Myers J."/>
            <person name="Bonds A."/>
            <person name="Quandt C.A."/>
            <person name="Barry K."/>
            <person name="Liu P."/>
            <person name="Grigoriev I."/>
            <person name="Longcore J.E."/>
            <person name="James T.Y."/>
        </authorList>
    </citation>
    <scope>NUCLEOTIDE SEQUENCE</scope>
    <source>
        <strain evidence="16">PLAUS21</strain>
    </source>
</reference>
<keyword evidence="10" id="KW-0843">Virulence</keyword>
<evidence type="ECO:0000256" key="13">
    <source>
        <dbReference type="ARBA" id="ARBA00023157"/>
    </source>
</evidence>
<dbReference type="EMBL" id="JADGKB010000070">
    <property type="protein sequence ID" value="KAJ3255172.1"/>
    <property type="molecule type" value="Genomic_DNA"/>
</dbReference>
<dbReference type="InterPro" id="IPR003146">
    <property type="entry name" value="M14A_act_pep"/>
</dbReference>
<evidence type="ECO:0000256" key="10">
    <source>
        <dbReference type="ARBA" id="ARBA00023026"/>
    </source>
</evidence>
<keyword evidence="4 16" id="KW-0121">Carboxypeptidase</keyword>
<dbReference type="SMART" id="SM00631">
    <property type="entry name" value="Zn_pept"/>
    <property type="match status" value="1"/>
</dbReference>
<evidence type="ECO:0000256" key="8">
    <source>
        <dbReference type="ARBA" id="ARBA00022801"/>
    </source>
</evidence>
<feature type="active site" description="Proton donor/acceptor" evidence="14">
    <location>
        <position position="363"/>
    </location>
</feature>
<keyword evidence="8" id="KW-0378">Hydrolase</keyword>
<keyword evidence="9" id="KW-0862">Zinc</keyword>
<gene>
    <name evidence="16" type="primary">CPA4</name>
    <name evidence="16" type="ORF">HK103_006541</name>
</gene>
<comment type="function">
    <text evidence="2">Extracellular metalloprotease that contributes to pathogenicity.</text>
</comment>
<keyword evidence="11" id="KW-0482">Metalloprotease</keyword>
<dbReference type="Proteomes" id="UP001210925">
    <property type="component" value="Unassembled WGS sequence"/>
</dbReference>
<dbReference type="AlphaFoldDB" id="A0AAD5Y4K9"/>
<accession>A0AAD5Y4K9</accession>
<evidence type="ECO:0000256" key="9">
    <source>
        <dbReference type="ARBA" id="ARBA00022833"/>
    </source>
</evidence>
<dbReference type="SUPFAM" id="SSF54897">
    <property type="entry name" value="Protease propeptides/inhibitors"/>
    <property type="match status" value="1"/>
</dbReference>
<evidence type="ECO:0000313" key="17">
    <source>
        <dbReference type="Proteomes" id="UP001210925"/>
    </source>
</evidence>
<evidence type="ECO:0000256" key="6">
    <source>
        <dbReference type="ARBA" id="ARBA00022723"/>
    </source>
</evidence>
<dbReference type="PRINTS" id="PR00765">
    <property type="entry name" value="CRBOXYPTASEA"/>
</dbReference>
<dbReference type="FunFam" id="3.40.630.10:FF:000084">
    <property type="entry name" value="Carboxypeptidase B2"/>
    <property type="match status" value="1"/>
</dbReference>
<dbReference type="PANTHER" id="PTHR11705:SF143">
    <property type="entry name" value="SLL0236 PROTEIN"/>
    <property type="match status" value="1"/>
</dbReference>
<dbReference type="Gene3D" id="3.30.70.340">
    <property type="entry name" value="Metallocarboxypeptidase-like"/>
    <property type="match status" value="1"/>
</dbReference>
<evidence type="ECO:0000259" key="15">
    <source>
        <dbReference type="PROSITE" id="PS52035"/>
    </source>
</evidence>
<comment type="similarity">
    <text evidence="3 14">Belongs to the peptidase M14 family.</text>
</comment>
<evidence type="ECO:0000313" key="16">
    <source>
        <dbReference type="EMBL" id="KAJ3255172.1"/>
    </source>
</evidence>
<feature type="domain" description="Peptidase M14" evidence="15">
    <location>
        <begin position="86"/>
        <end position="397"/>
    </location>
</feature>
<keyword evidence="5" id="KW-0645">Protease</keyword>
<dbReference type="GO" id="GO:0004181">
    <property type="term" value="F:metallocarboxypeptidase activity"/>
    <property type="evidence" value="ECO:0007669"/>
    <property type="project" value="InterPro"/>
</dbReference>
<evidence type="ECO:0000256" key="12">
    <source>
        <dbReference type="ARBA" id="ARBA00023145"/>
    </source>
</evidence>
<evidence type="ECO:0000256" key="14">
    <source>
        <dbReference type="PROSITE-ProRule" id="PRU01379"/>
    </source>
</evidence>
<name>A0AAD5Y4K9_9FUNG</name>
<comment type="caution">
    <text evidence="16">The sequence shown here is derived from an EMBL/GenBank/DDBJ whole genome shotgun (WGS) entry which is preliminary data.</text>
</comment>
<evidence type="ECO:0000256" key="4">
    <source>
        <dbReference type="ARBA" id="ARBA00022645"/>
    </source>
</evidence>
<protein>
    <submittedName>
        <fullName evidence="16">Carboxypeptidase A4</fullName>
    </submittedName>
</protein>
<dbReference type="Pfam" id="PF00246">
    <property type="entry name" value="Peptidase_M14"/>
    <property type="match status" value="1"/>
</dbReference>
<proteinExistence type="inferred from homology"/>
<keyword evidence="17" id="KW-1185">Reference proteome</keyword>
<evidence type="ECO:0000256" key="5">
    <source>
        <dbReference type="ARBA" id="ARBA00022670"/>
    </source>
</evidence>
<dbReference type="InterPro" id="IPR036990">
    <property type="entry name" value="M14A-like_propep"/>
</dbReference>
<keyword evidence="7" id="KW-0732">Signal</keyword>
<evidence type="ECO:0000256" key="1">
    <source>
        <dbReference type="ARBA" id="ARBA00001947"/>
    </source>
</evidence>
<evidence type="ECO:0000256" key="3">
    <source>
        <dbReference type="ARBA" id="ARBA00005988"/>
    </source>
</evidence>
<organism evidence="16 17">
    <name type="scientific">Boothiomyces macroporosus</name>
    <dbReference type="NCBI Taxonomy" id="261099"/>
    <lineage>
        <taxon>Eukaryota</taxon>
        <taxon>Fungi</taxon>
        <taxon>Fungi incertae sedis</taxon>
        <taxon>Chytridiomycota</taxon>
        <taxon>Chytridiomycota incertae sedis</taxon>
        <taxon>Chytridiomycetes</taxon>
        <taxon>Rhizophydiales</taxon>
        <taxon>Terramycetaceae</taxon>
        <taxon>Boothiomyces</taxon>
    </lineage>
</organism>
<dbReference type="Pfam" id="PF02244">
    <property type="entry name" value="Propep_M14"/>
    <property type="match status" value="1"/>
</dbReference>
<keyword evidence="13" id="KW-1015">Disulfide bond</keyword>
<evidence type="ECO:0000256" key="11">
    <source>
        <dbReference type="ARBA" id="ARBA00023049"/>
    </source>
</evidence>
<dbReference type="SUPFAM" id="SSF53187">
    <property type="entry name" value="Zn-dependent exopeptidases"/>
    <property type="match status" value="1"/>
</dbReference>
<evidence type="ECO:0000256" key="2">
    <source>
        <dbReference type="ARBA" id="ARBA00003091"/>
    </source>
</evidence>
<dbReference type="InterPro" id="IPR000834">
    <property type="entry name" value="Peptidase_M14"/>
</dbReference>
<keyword evidence="6" id="KW-0479">Metal-binding</keyword>
<dbReference type="GO" id="GO:0008270">
    <property type="term" value="F:zinc ion binding"/>
    <property type="evidence" value="ECO:0007669"/>
    <property type="project" value="InterPro"/>
</dbReference>
<dbReference type="PROSITE" id="PS52035">
    <property type="entry name" value="PEPTIDASE_M14"/>
    <property type="match status" value="1"/>
</dbReference>
<dbReference type="CDD" id="cd03860">
    <property type="entry name" value="M14_CP_A-B_like"/>
    <property type="match status" value="1"/>
</dbReference>
<sequence length="443" mass="49308">MAQLLAVSYEGQKVYRFTISTKEELDALTNLKDHPEFKFDFWSSPKIGNVDVKLSDSALQFVSPLVNNYTVLIPDVEKLIQEQAIPYTPPSSKLQTNHSTSDLTIQNPFFYTYQNSSAIFQFMDGLGAKKDFIGYTFKQQQIFGYYFGTGNKTAIVQGGLHAREWISPAFVVYLAAFLAGSSQAAKSLLAEYTVLLVPLVNIDGYDYTRRADGDRLWRKNMQINNDSTVGIDLNRNYNFKWDTPGGASLDSMNETYRGPYPNAAPETKALSEYLAKVQNKVSYIDIHSYGQAFLYPWGYTCTVSSPDEPDLRSSSFAGAQAIASLYGTFYTVGSSCSNLYQTSGASDDYAYGVLGVKYAMTIELRDEGQYGFLLPPEQIIPVGTETVAALLAVWEYISKDSNLTSKYIPQTPTSTIPPTHTVTQSSGQPLPVQLFWLLFIFAI</sequence>
<dbReference type="GO" id="GO:0005615">
    <property type="term" value="C:extracellular space"/>
    <property type="evidence" value="ECO:0007669"/>
    <property type="project" value="TreeGrafter"/>
</dbReference>
<evidence type="ECO:0000256" key="7">
    <source>
        <dbReference type="ARBA" id="ARBA00022729"/>
    </source>
</evidence>
<dbReference type="Gene3D" id="3.40.630.10">
    <property type="entry name" value="Zn peptidases"/>
    <property type="match status" value="1"/>
</dbReference>
<comment type="cofactor">
    <cofactor evidence="1">
        <name>Zn(2+)</name>
        <dbReference type="ChEBI" id="CHEBI:29105"/>
    </cofactor>
</comment>
<keyword evidence="12" id="KW-0865">Zymogen</keyword>
<dbReference type="GO" id="GO:0006508">
    <property type="term" value="P:proteolysis"/>
    <property type="evidence" value="ECO:0007669"/>
    <property type="project" value="UniProtKB-KW"/>
</dbReference>
<dbReference type="PANTHER" id="PTHR11705">
    <property type="entry name" value="PROTEASE FAMILY M14 CARBOXYPEPTIDASE A,B"/>
    <property type="match status" value="1"/>
</dbReference>